<organism>
    <name type="scientific">Physcomitrium patens</name>
    <name type="common">Spreading-leaved earth moss</name>
    <name type="synonym">Physcomitrella patens</name>
    <dbReference type="NCBI Taxonomy" id="3218"/>
    <lineage>
        <taxon>Eukaryota</taxon>
        <taxon>Viridiplantae</taxon>
        <taxon>Streptophyta</taxon>
        <taxon>Embryophyta</taxon>
        <taxon>Bryophyta</taxon>
        <taxon>Bryophytina</taxon>
        <taxon>Bryopsida</taxon>
        <taxon>Funariidae</taxon>
        <taxon>Funariales</taxon>
        <taxon>Funariaceae</taxon>
        <taxon>Physcomitrium</taxon>
    </lineage>
</organism>
<protein>
    <submittedName>
        <fullName evidence="1">Predicted protein</fullName>
    </submittedName>
</protein>
<dbReference type="AlphaFoldDB" id="A9U5D4"/>
<sequence length="273" mass="30088">KGLSAKASAKTRSTTKRLLVKIPKWQPMCCRSTLYNHIDRCTVEDLAVLASRQNHLFSVRRKARTSYESWKSIGNDFELALRSLCRKQTSVARTKDEGGAAITTSLPIPASAAVVAAAAAHAFHGSNAQKRTCAVDDDAATPPQHGWSRLALLLAGKFLVRIKRAGLRETRPDGVVVAFFQYYFWTMRRVASHNCRLHIPIALKCATTFRSGCRSGLQASKQTNRSPRGRSYKGCGYRKELLCASEISRLGSTFPSSFQERGQVLVISQLGSV</sequence>
<gene>
    <name evidence="1" type="ORF">PHYPADRAFT_102595</name>
</gene>
<name>A9U5D4_PHYPA</name>
<proteinExistence type="predicted"/>
<accession>A9U5D4</accession>
<feature type="non-terminal residue" evidence="1">
    <location>
        <position position="1"/>
    </location>
</feature>
<evidence type="ECO:0000313" key="1">
    <source>
        <dbReference type="EMBL" id="EDQ49122.1"/>
    </source>
</evidence>
<dbReference type="EMBL" id="DS545480">
    <property type="protein sequence ID" value="EDQ49122.1"/>
    <property type="molecule type" value="Genomic_DNA"/>
</dbReference>
<reference evidence="1" key="1">
    <citation type="journal article" date="2008" name="Science">
        <title>The Physcomitrella genome reveals evolutionary insights into the conquest of land by plants.</title>
        <authorList>
            <person name="Rensing S."/>
            <person name="Lang D."/>
            <person name="Zimmer A."/>
            <person name="Terry A."/>
            <person name="Salamov A."/>
            <person name="Shapiro H."/>
            <person name="Nishiyama T."/>
            <person name="Perroud P.-F."/>
            <person name="Lindquist E."/>
            <person name="Kamisugi Y."/>
            <person name="Tanahashi T."/>
            <person name="Sakakibara K."/>
            <person name="Fujita T."/>
            <person name="Oishi K."/>
            <person name="Shin-I T."/>
            <person name="Kuroki Y."/>
            <person name="Toyoda A."/>
            <person name="Suzuki Y."/>
            <person name="Hashimoto A."/>
            <person name="Yamaguchi K."/>
            <person name="Sugano A."/>
            <person name="Kohara Y."/>
            <person name="Fujiyama A."/>
            <person name="Anterola A."/>
            <person name="Aoki S."/>
            <person name="Ashton N."/>
            <person name="Barbazuk W.B."/>
            <person name="Barker E."/>
            <person name="Bennetzen J."/>
            <person name="Bezanilla M."/>
            <person name="Blankenship R."/>
            <person name="Cho S.H."/>
            <person name="Dutcher S."/>
            <person name="Estelle M."/>
            <person name="Fawcett J.A."/>
            <person name="Gundlach H."/>
            <person name="Hanada K."/>
            <person name="Heyl A."/>
            <person name="Hicks K.A."/>
            <person name="Hugh J."/>
            <person name="Lohr M."/>
            <person name="Mayer K."/>
            <person name="Melkozernov A."/>
            <person name="Murata T."/>
            <person name="Nelson D."/>
            <person name="Pils B."/>
            <person name="Prigge M."/>
            <person name="Reiss B."/>
            <person name="Renner T."/>
            <person name="Rombauts S."/>
            <person name="Rushton P."/>
            <person name="Sanderfoot A."/>
            <person name="Schween G."/>
            <person name="Shiu S.-H."/>
            <person name="Stueber K."/>
            <person name="Theodoulou F.L."/>
            <person name="Tu H."/>
            <person name="Van de Peer Y."/>
            <person name="Verrier P.J."/>
            <person name="Waters E."/>
            <person name="Wood A."/>
            <person name="Yang L."/>
            <person name="Cove D."/>
            <person name="Cuming A."/>
            <person name="Hasebe M."/>
            <person name="Lucas S."/>
            <person name="Mishler D.B."/>
            <person name="Reski R."/>
            <person name="Grigoriev I."/>
            <person name="Quatrano R.S."/>
            <person name="Boore J.L."/>
        </authorList>
    </citation>
    <scope>NUCLEOTIDE SEQUENCE [LARGE SCALE GENOMIC DNA]</scope>
</reference>